<dbReference type="InterPro" id="IPR007119">
    <property type="entry name" value="Phage_tail_spike_N"/>
</dbReference>
<protein>
    <submittedName>
        <fullName evidence="3">Phage minor structural protein</fullName>
    </submittedName>
</protein>
<dbReference type="Pfam" id="PF13884">
    <property type="entry name" value="Peptidase_S74"/>
    <property type="match status" value="1"/>
</dbReference>
<dbReference type="InterPro" id="IPR030392">
    <property type="entry name" value="S74_ICA"/>
</dbReference>
<dbReference type="Gene3D" id="2.60.120.260">
    <property type="entry name" value="Galactose-binding domain-like"/>
    <property type="match status" value="1"/>
</dbReference>
<proteinExistence type="predicted"/>
<keyword evidence="1" id="KW-0175">Coiled coil</keyword>
<dbReference type="InterPro" id="IPR010572">
    <property type="entry name" value="Tail_dom"/>
</dbReference>
<dbReference type="RefSeq" id="WP_012095027.1">
    <property type="nucleotide sequence ID" value="NZ_CP066192.1"/>
</dbReference>
<dbReference type="PROSITE" id="PS51688">
    <property type="entry name" value="ICA"/>
    <property type="match status" value="1"/>
</dbReference>
<comment type="caution">
    <text evidence="3">The sequence shown here is derived from an EMBL/GenBank/DDBJ whole genome shotgun (WGS) entry which is preliminary data.</text>
</comment>
<feature type="coiled-coil region" evidence="1">
    <location>
        <begin position="376"/>
        <end position="421"/>
    </location>
</feature>
<dbReference type="GeneID" id="92823153"/>
<evidence type="ECO:0000313" key="3">
    <source>
        <dbReference type="EMBL" id="SCL97856.1"/>
    </source>
</evidence>
<gene>
    <name evidence="3" type="ORF">BCB44BAC_02922</name>
</gene>
<dbReference type="Pfam" id="PF06605">
    <property type="entry name" value="Prophage_tail"/>
    <property type="match status" value="1"/>
</dbReference>
<evidence type="ECO:0000259" key="2">
    <source>
        <dbReference type="PROSITE" id="PS51688"/>
    </source>
</evidence>
<accession>A0AAX2CJJ7</accession>
<feature type="domain" description="Peptidase S74" evidence="2">
    <location>
        <begin position="1213"/>
        <end position="1330"/>
    </location>
</feature>
<organism evidence="3 4">
    <name type="scientific">Bacillus cytotoxicus</name>
    <dbReference type="NCBI Taxonomy" id="580165"/>
    <lineage>
        <taxon>Bacteria</taxon>
        <taxon>Bacillati</taxon>
        <taxon>Bacillota</taxon>
        <taxon>Bacilli</taxon>
        <taxon>Bacillales</taxon>
        <taxon>Bacillaceae</taxon>
        <taxon>Bacillus</taxon>
        <taxon>Bacillus cereus group</taxon>
    </lineage>
</organism>
<reference evidence="3 4" key="1">
    <citation type="submission" date="2016-08" db="EMBL/GenBank/DDBJ databases">
        <authorList>
            <person name="Loux V."/>
            <person name="Rue O."/>
        </authorList>
    </citation>
    <scope>NUCLEOTIDE SEQUENCE [LARGE SCALE GENOMIC DNA]</scope>
    <source>
        <strain evidence="3 4">AFSSA_08CEB44bac</strain>
    </source>
</reference>
<dbReference type="EMBL" id="FMIK01000038">
    <property type="protein sequence ID" value="SCL97856.1"/>
    <property type="molecule type" value="Genomic_DNA"/>
</dbReference>
<name>A0AAX2CJJ7_9BACI</name>
<dbReference type="NCBIfam" id="TIGR01665">
    <property type="entry name" value="put_anti_recept"/>
    <property type="match status" value="1"/>
</dbReference>
<evidence type="ECO:0000256" key="1">
    <source>
        <dbReference type="SAM" id="Coils"/>
    </source>
</evidence>
<evidence type="ECO:0000313" key="4">
    <source>
        <dbReference type="Proteomes" id="UP000242164"/>
    </source>
</evidence>
<dbReference type="Proteomes" id="UP000242164">
    <property type="component" value="Unassembled WGS sequence"/>
</dbReference>
<sequence>MKMNGILHVVDFKTEQIVSAIQPDDYWDDKRHWELKNNVDTLDFTVFDNTKHAATLMQQNLVLKEVRDGHIVPYVITEIEKNSNNRSVTVYASGEWILLAKAGYIMPQRIESKTVNEFIDMALPGTKWKRGRTEYAGFHTMTIDEPISPLKFLKDIASLFDLEIVYRCEVAGSQVVGRYVDMVKRRGRVTGKEVTLGKDLKGIVRRENSQNICTALFGFVRGENEKIITVENINNGLPYIVDNDAFQRWSENGQHKFGFYTPETEDLNMTDKRLMTLMEIELKKRINSSVSYEVDAQDISRVLGLAHEEINEGDTIRIKDTGFTPKLYLEARAIAADESFTDPTQDKYVFGDYREIVDPNEELRKLYNKIRGSLGSKANKELLEQLEKLAEQAKGEAEQAIRESQAAKDLSEKLKENIEQNMVEIIESANPPTTNLKPNKTLWRDINGRPGILKIWTGAVWETVAPDIEPLKQEIESTKTELNKKVEVVQNEQGEVNQKIVEMEKTNVGFKTSIEELTKQGNEIGDKVNTIEHTVEGTQQTITDIQSTTDTLTKTTNEMKQTVDTNSSTIQKVQQDQSIISKDVTQVKQAVGSLETTVKNVTEAQTEQGQVISQQSSQIKQLSNEVSSKVTAKQVEEYIGGIGSQNKLINAIFTEKKIDDRGNELSKTPSYKGWKVYSGAGGIVQPDSSLTKDNDYTIKVQVSDQPDNKYYGISQTIPCQPGEQLVASVYIYTKDKSVIDQSGALELKFNNGSTHIKQFSKEFEFVNHNWVRIVLPVTAPNEPITQVEFRLQLRRNGEIWFAHPMLQNGTKPSSFFPNPKDLTNYQETLDKLADKVATEEFNKKTTELSSAIEQTNESIKSKVEKTEVYTKEQANEQFATNAYVKTMESVIEQNAEEINLRVKSGEIAAALNMTHQQVLINANKINLVGHVTAQHIKGQVLEGVKLKTSADPQTGRYIEISQRNIFFYDDKNEKRVYLGFYNRPDGGLQPTFMLGRGAGDADKLSGTMALTQIVPKINGQYDYSRAVGQLEMITYYNANENAFSSDNYIRFWRQNSGMTIFAAGQLLLESNNLIDISTNWTHSEGKNIQLKATRNFYAEAHNVVDLRANNGFFFPDSKGQWIFPKKDLNPGKNSIAFFDNGSDADLRLAYIRIRSSHIHEYSNKVQFIRSGDSSTKYAPIEIGALRIYKQDNIATGNIWAEGKIYSEGSPVTSSKKLKTNIRDVDFSPLEKVMSLELKQYNRKHEIPTLYKMRENKPSDKTEPYTINDIRTEYGFIADYTDEVFKDDEVEAIELYALSSISAGAIKELNIKLEQEKKELQNRITALEDLVQKLINEKTEQQ</sequence>
<feature type="coiled-coil region" evidence="1">
    <location>
        <begin position="1302"/>
        <end position="1336"/>
    </location>
</feature>